<dbReference type="CDD" id="cd00093">
    <property type="entry name" value="HTH_XRE"/>
    <property type="match status" value="1"/>
</dbReference>
<dbReference type="Pfam" id="PF21259">
    <property type="entry name" value="Rgg_C"/>
    <property type="match status" value="1"/>
</dbReference>
<dbReference type="InterPro" id="IPR010057">
    <property type="entry name" value="Transcription_activator_Rgg_C"/>
</dbReference>
<dbReference type="EMBL" id="CP047616">
    <property type="protein sequence ID" value="QIW54845.1"/>
    <property type="molecule type" value="Genomic_DNA"/>
</dbReference>
<proteinExistence type="predicted"/>
<evidence type="ECO:0000313" key="2">
    <source>
        <dbReference type="EMBL" id="QIW54845.1"/>
    </source>
</evidence>
<dbReference type="InterPro" id="IPR053163">
    <property type="entry name" value="HTH-type_regulator_Rgg"/>
</dbReference>
<dbReference type="Proteomes" id="UP000501945">
    <property type="component" value="Chromosome"/>
</dbReference>
<name>A0A6H0UKH6_9LACT</name>
<protein>
    <recommendedName>
        <fullName evidence="1">HTH-type transcriptional regulator Rgg C-terminal domain-containing protein</fullName>
    </recommendedName>
</protein>
<dbReference type="NCBIfam" id="TIGR01716">
    <property type="entry name" value="RGG_Cterm"/>
    <property type="match status" value="1"/>
</dbReference>
<gene>
    <name evidence="2" type="ORF">GU336_12300</name>
</gene>
<dbReference type="RefSeq" id="WP_167839173.1">
    <property type="nucleotide sequence ID" value="NZ_CP047616.1"/>
</dbReference>
<dbReference type="InterPro" id="IPR010982">
    <property type="entry name" value="Lambda_DNA-bd_dom_sf"/>
</dbReference>
<evidence type="ECO:0000313" key="3">
    <source>
        <dbReference type="Proteomes" id="UP000501945"/>
    </source>
</evidence>
<dbReference type="InterPro" id="IPR001387">
    <property type="entry name" value="Cro/C1-type_HTH"/>
</dbReference>
<dbReference type="PANTHER" id="PTHR37038">
    <property type="entry name" value="TRANSCRIPTIONAL REGULATOR-RELATED"/>
    <property type="match status" value="1"/>
</dbReference>
<dbReference type="PANTHER" id="PTHR37038:SF12">
    <property type="entry name" value="TRANSCRIPTIONAL REGULATOR"/>
    <property type="match status" value="1"/>
</dbReference>
<sequence length="279" mass="32114">MNFRELGALYKKVRQSRGYSISDVTSDYLNKSQISKFENGNSMLLLDGFMHAVAGLNMTMSEFFLAVGNFEAGNLHKFGEKLKDHIDIHDIDGLKTMIVLNPRTKEKKIFNVLVKCAIRELSGQDLLTDEECQFIDKHLTDIEDWTIFDVNIFGMCLEALNTELVYQLGLQLAEKDNFYKDLPYNAQVVKKTVVNLYVHMILHGRFAYADIFEKKLELLLRVSDTEERIVVHIFKKVSKYRQGKAPNLLAEIDRDIQALKDFGAQGLAKMIEIFLINYE</sequence>
<reference evidence="2 3" key="1">
    <citation type="submission" date="2019-12" db="EMBL/GenBank/DDBJ databases">
        <title>Whole genome sequences of Lactococcus raffinolactis strains isolated from sewage.</title>
        <authorList>
            <person name="Ybazeta G."/>
            <person name="Ross M."/>
            <person name="Brabant-Kirwan D."/>
            <person name="Saleh M."/>
            <person name="Dillon J.A."/>
            <person name="Splinter K."/>
            <person name="Nokhbeh R."/>
        </authorList>
    </citation>
    <scope>NUCLEOTIDE SEQUENCE [LARGE SCALE GENOMIC DNA]</scope>
    <source>
        <strain evidence="2 3">Lr_19_5</strain>
    </source>
</reference>
<feature type="domain" description="HTH-type transcriptional regulator Rgg C-terminal" evidence="1">
    <location>
        <begin position="104"/>
        <end position="272"/>
    </location>
</feature>
<dbReference type="GO" id="GO:0003677">
    <property type="term" value="F:DNA binding"/>
    <property type="evidence" value="ECO:0007669"/>
    <property type="project" value="InterPro"/>
</dbReference>
<evidence type="ECO:0000259" key="1">
    <source>
        <dbReference type="Pfam" id="PF21259"/>
    </source>
</evidence>
<dbReference type="AlphaFoldDB" id="A0A6H0UKH6"/>
<organism evidence="2 3">
    <name type="scientific">Pseudolactococcus raffinolactis</name>
    <dbReference type="NCBI Taxonomy" id="1366"/>
    <lineage>
        <taxon>Bacteria</taxon>
        <taxon>Bacillati</taxon>
        <taxon>Bacillota</taxon>
        <taxon>Bacilli</taxon>
        <taxon>Lactobacillales</taxon>
        <taxon>Streptococcaceae</taxon>
        <taxon>Pseudolactococcus</taxon>
    </lineage>
</organism>
<accession>A0A6H0UKH6</accession>
<dbReference type="SUPFAM" id="SSF47413">
    <property type="entry name" value="lambda repressor-like DNA-binding domains"/>
    <property type="match status" value="1"/>
</dbReference>